<keyword evidence="5" id="KW-0732">Signal</keyword>
<dbReference type="InterPro" id="IPR006664">
    <property type="entry name" value="OMP_bac"/>
</dbReference>
<evidence type="ECO:0000313" key="8">
    <source>
        <dbReference type="Proteomes" id="UP000428260"/>
    </source>
</evidence>
<feature type="domain" description="OmpA-like" evidence="6">
    <location>
        <begin position="402"/>
        <end position="524"/>
    </location>
</feature>
<dbReference type="InterPro" id="IPR050330">
    <property type="entry name" value="Bact_OuterMem_StrucFunc"/>
</dbReference>
<dbReference type="PANTHER" id="PTHR30329:SF21">
    <property type="entry name" value="LIPOPROTEIN YIAD-RELATED"/>
    <property type="match status" value="1"/>
</dbReference>
<dbReference type="SUPFAM" id="SSF82171">
    <property type="entry name" value="DPP6 N-terminal domain-like"/>
    <property type="match status" value="1"/>
</dbReference>
<dbReference type="SUPFAM" id="SSF103088">
    <property type="entry name" value="OmpA-like"/>
    <property type="match status" value="1"/>
</dbReference>
<reference evidence="7 8" key="1">
    <citation type="submission" date="2019-11" db="EMBL/GenBank/DDBJ databases">
        <authorList>
            <person name="Zheng R.K."/>
            <person name="Sun C.M."/>
        </authorList>
    </citation>
    <scope>NUCLEOTIDE SEQUENCE [LARGE SCALE GENOMIC DNA]</scope>
    <source>
        <strain evidence="7 8">WC007</strain>
    </source>
</reference>
<dbReference type="KEGG" id="mcos:GM418_20360"/>
<dbReference type="CDD" id="cd07185">
    <property type="entry name" value="OmpA_C-like"/>
    <property type="match status" value="1"/>
</dbReference>
<sequence length="525" mass="58531">MKKSILKTRKMKKVFLLLLAALPFFGFAQNDCDFFDHTTIQIEKTNINTSASDFGPSFVENELWYSAFTDEEISKLSAGESKDIFYNLFVTALNLNGDLQGGKKTELEEISSDYHAGPVSYCPATKELFVTLSNYDNPEIKNKLYRKANVHLKTIVVKKVNGTWSLVEELPFNDATYSVGHPAITAGGKVLYFVSDMPGGQGGTDIYKSVKENGVWGEPVNLGATINTSGNEMFPYVYQNEMLFFASSGINASKDDLDIYYSCFSGNSYTTPVALNELNTNLDDFGLVIHKDAKVGYFVSKKDGGQGDDDIYKVILDKGEYKLELLVRDKKTQEPIPSAAVSFSDGEKLAANAVGIITRALDYETKYTATSELEGYMNESISFSTAGEEYGIMKLIINVEKVEVGQKFVMENIFYDFDKWDILPASEIELDKLVKVMEDNPSWKVELGSHTDSRGSDAYNEKLSQKRSESAVGYIVSKGISRDRIIAKGYGETQLVNQCDDGVPCSDEEHQMNRRTEFKILGMDK</sequence>
<dbReference type="Gene3D" id="3.30.1330.60">
    <property type="entry name" value="OmpA-like domain"/>
    <property type="match status" value="1"/>
</dbReference>
<evidence type="ECO:0000256" key="2">
    <source>
        <dbReference type="ARBA" id="ARBA00023136"/>
    </source>
</evidence>
<evidence type="ECO:0000256" key="3">
    <source>
        <dbReference type="ARBA" id="ARBA00023237"/>
    </source>
</evidence>
<keyword evidence="2 4" id="KW-0472">Membrane</keyword>
<evidence type="ECO:0000256" key="1">
    <source>
        <dbReference type="ARBA" id="ARBA00004442"/>
    </source>
</evidence>
<evidence type="ECO:0000256" key="4">
    <source>
        <dbReference type="PROSITE-ProRule" id="PRU00473"/>
    </source>
</evidence>
<comment type="subcellular location">
    <subcellularLocation>
        <location evidence="1">Cell outer membrane</location>
    </subcellularLocation>
</comment>
<dbReference type="PROSITE" id="PS51123">
    <property type="entry name" value="OMPA_2"/>
    <property type="match status" value="1"/>
</dbReference>
<organism evidence="7 8">
    <name type="scientific">Maribellus comscasis</name>
    <dbReference type="NCBI Taxonomy" id="2681766"/>
    <lineage>
        <taxon>Bacteria</taxon>
        <taxon>Pseudomonadati</taxon>
        <taxon>Bacteroidota</taxon>
        <taxon>Bacteroidia</taxon>
        <taxon>Marinilabiliales</taxon>
        <taxon>Prolixibacteraceae</taxon>
        <taxon>Maribellus</taxon>
    </lineage>
</organism>
<keyword evidence="3" id="KW-0998">Cell outer membrane</keyword>
<dbReference type="Proteomes" id="UP000428260">
    <property type="component" value="Chromosome"/>
</dbReference>
<dbReference type="Pfam" id="PF00691">
    <property type="entry name" value="OmpA"/>
    <property type="match status" value="1"/>
</dbReference>
<evidence type="ECO:0000313" key="7">
    <source>
        <dbReference type="EMBL" id="QGY45940.1"/>
    </source>
</evidence>
<name>A0A6I6JXR8_9BACT</name>
<accession>A0A6I6JXR8</accession>
<dbReference type="AlphaFoldDB" id="A0A6I6JXR8"/>
<feature type="chain" id="PRO_5026129854" evidence="5">
    <location>
        <begin position="29"/>
        <end position="525"/>
    </location>
</feature>
<dbReference type="EMBL" id="CP046401">
    <property type="protein sequence ID" value="QGY45940.1"/>
    <property type="molecule type" value="Genomic_DNA"/>
</dbReference>
<dbReference type="GO" id="GO:0009279">
    <property type="term" value="C:cell outer membrane"/>
    <property type="evidence" value="ECO:0007669"/>
    <property type="project" value="UniProtKB-SubCell"/>
</dbReference>
<keyword evidence="8" id="KW-1185">Reference proteome</keyword>
<dbReference type="InterPro" id="IPR036737">
    <property type="entry name" value="OmpA-like_sf"/>
</dbReference>
<dbReference type="InterPro" id="IPR006665">
    <property type="entry name" value="OmpA-like"/>
</dbReference>
<feature type="signal peptide" evidence="5">
    <location>
        <begin position="1"/>
        <end position="28"/>
    </location>
</feature>
<dbReference type="PRINTS" id="PR01021">
    <property type="entry name" value="OMPADOMAIN"/>
</dbReference>
<protein>
    <submittedName>
        <fullName evidence="7">OmpA family protein</fullName>
    </submittedName>
</protein>
<gene>
    <name evidence="7" type="ORF">GM418_20360</name>
</gene>
<evidence type="ECO:0000259" key="6">
    <source>
        <dbReference type="PROSITE" id="PS51123"/>
    </source>
</evidence>
<dbReference type="PANTHER" id="PTHR30329">
    <property type="entry name" value="STATOR ELEMENT OF FLAGELLAR MOTOR COMPLEX"/>
    <property type="match status" value="1"/>
</dbReference>
<proteinExistence type="predicted"/>
<evidence type="ECO:0000256" key="5">
    <source>
        <dbReference type="SAM" id="SignalP"/>
    </source>
</evidence>